<gene>
    <name evidence="2" type="ORF">OXX778_LOCUS18213</name>
</gene>
<keyword evidence="1" id="KW-0732">Signal</keyword>
<evidence type="ECO:0000313" key="3">
    <source>
        <dbReference type="Proteomes" id="UP000663879"/>
    </source>
</evidence>
<proteinExistence type="predicted"/>
<evidence type="ECO:0000313" key="2">
    <source>
        <dbReference type="EMBL" id="CAF1038065.1"/>
    </source>
</evidence>
<accession>A0A814JIE7</accession>
<protein>
    <submittedName>
        <fullName evidence="2">Uncharacterized protein</fullName>
    </submittedName>
</protein>
<sequence length="106" mass="12612">MKLEAFIFVIVLFDLTVCVRNSKYRFRSRLDSTTDRIDRLSLKQRQNEPVQDDESILTSSTSKVLPLSNEEFQMKVLEKLDEIRTLSMYNYIQGYLILMEKLSNFY</sequence>
<dbReference type="EMBL" id="CAJNOC010004937">
    <property type="protein sequence ID" value="CAF1038065.1"/>
    <property type="molecule type" value="Genomic_DNA"/>
</dbReference>
<organism evidence="2 3">
    <name type="scientific">Brachionus calyciflorus</name>
    <dbReference type="NCBI Taxonomy" id="104777"/>
    <lineage>
        <taxon>Eukaryota</taxon>
        <taxon>Metazoa</taxon>
        <taxon>Spiralia</taxon>
        <taxon>Gnathifera</taxon>
        <taxon>Rotifera</taxon>
        <taxon>Eurotatoria</taxon>
        <taxon>Monogononta</taxon>
        <taxon>Pseudotrocha</taxon>
        <taxon>Ploima</taxon>
        <taxon>Brachionidae</taxon>
        <taxon>Brachionus</taxon>
    </lineage>
</organism>
<keyword evidence="3" id="KW-1185">Reference proteome</keyword>
<dbReference type="AlphaFoldDB" id="A0A814JIE7"/>
<feature type="chain" id="PRO_5033066112" evidence="1">
    <location>
        <begin position="19"/>
        <end position="106"/>
    </location>
</feature>
<reference evidence="2" key="1">
    <citation type="submission" date="2021-02" db="EMBL/GenBank/DDBJ databases">
        <authorList>
            <person name="Nowell W R."/>
        </authorList>
    </citation>
    <scope>NUCLEOTIDE SEQUENCE</scope>
    <source>
        <strain evidence="2">Ploen Becks lab</strain>
    </source>
</reference>
<name>A0A814JIE7_9BILA</name>
<dbReference type="Proteomes" id="UP000663879">
    <property type="component" value="Unassembled WGS sequence"/>
</dbReference>
<feature type="signal peptide" evidence="1">
    <location>
        <begin position="1"/>
        <end position="18"/>
    </location>
</feature>
<comment type="caution">
    <text evidence="2">The sequence shown here is derived from an EMBL/GenBank/DDBJ whole genome shotgun (WGS) entry which is preliminary data.</text>
</comment>
<evidence type="ECO:0000256" key="1">
    <source>
        <dbReference type="SAM" id="SignalP"/>
    </source>
</evidence>